<proteinExistence type="inferred from homology"/>
<evidence type="ECO:0000313" key="6">
    <source>
        <dbReference type="Proteomes" id="UP000750711"/>
    </source>
</evidence>
<dbReference type="InterPro" id="IPR016040">
    <property type="entry name" value="NAD(P)-bd_dom"/>
</dbReference>
<dbReference type="Pfam" id="PF13460">
    <property type="entry name" value="NAD_binding_10"/>
    <property type="match status" value="1"/>
</dbReference>
<comment type="caution">
    <text evidence="5">The sequence shown here is derived from an EMBL/GenBank/DDBJ whole genome shotgun (WGS) entry which is preliminary data.</text>
</comment>
<evidence type="ECO:0000256" key="1">
    <source>
        <dbReference type="ARBA" id="ARBA00005725"/>
    </source>
</evidence>
<name>A0A9P8RR12_9PEZI</name>
<evidence type="ECO:0000256" key="3">
    <source>
        <dbReference type="ARBA" id="ARBA00023002"/>
    </source>
</evidence>
<feature type="domain" description="NAD(P)-binding" evidence="4">
    <location>
        <begin position="8"/>
        <end position="92"/>
    </location>
</feature>
<keyword evidence="6" id="KW-1185">Reference proteome</keyword>
<dbReference type="Gene3D" id="3.90.25.10">
    <property type="entry name" value="UDP-galactose 4-epimerase, domain 1"/>
    <property type="match status" value="1"/>
</dbReference>
<dbReference type="PANTHER" id="PTHR47706">
    <property type="entry name" value="NMRA-LIKE FAMILY PROTEIN"/>
    <property type="match status" value="1"/>
</dbReference>
<keyword evidence="3" id="KW-0560">Oxidoreductase</keyword>
<dbReference type="InterPro" id="IPR051609">
    <property type="entry name" value="NmrA/Isoflavone_reductase-like"/>
</dbReference>
<organism evidence="5 6">
    <name type="scientific">Trichoglossum hirsutum</name>
    <dbReference type="NCBI Taxonomy" id="265104"/>
    <lineage>
        <taxon>Eukaryota</taxon>
        <taxon>Fungi</taxon>
        <taxon>Dikarya</taxon>
        <taxon>Ascomycota</taxon>
        <taxon>Pezizomycotina</taxon>
        <taxon>Geoglossomycetes</taxon>
        <taxon>Geoglossales</taxon>
        <taxon>Geoglossaceae</taxon>
        <taxon>Trichoglossum</taxon>
    </lineage>
</organism>
<dbReference type="Gene3D" id="3.40.50.720">
    <property type="entry name" value="NAD(P)-binding Rossmann-like Domain"/>
    <property type="match status" value="1"/>
</dbReference>
<reference evidence="5" key="1">
    <citation type="submission" date="2021-03" db="EMBL/GenBank/DDBJ databases">
        <title>Comparative genomics and phylogenomic investigation of the class Geoglossomycetes provide insights into ecological specialization and systematics.</title>
        <authorList>
            <person name="Melie T."/>
            <person name="Pirro S."/>
            <person name="Miller A.N."/>
            <person name="Quandt A."/>
        </authorList>
    </citation>
    <scope>NUCLEOTIDE SEQUENCE</scope>
    <source>
        <strain evidence="5">CAQ_001_2017</strain>
    </source>
</reference>
<evidence type="ECO:0000313" key="5">
    <source>
        <dbReference type="EMBL" id="KAH0562132.1"/>
    </source>
</evidence>
<dbReference type="Proteomes" id="UP000750711">
    <property type="component" value="Unassembled WGS sequence"/>
</dbReference>
<dbReference type="PANTHER" id="PTHR47706:SF5">
    <property type="entry name" value="ISOFLAVONE REDUCTASE"/>
    <property type="match status" value="1"/>
</dbReference>
<accession>A0A9P8RR12</accession>
<evidence type="ECO:0000256" key="2">
    <source>
        <dbReference type="ARBA" id="ARBA00022857"/>
    </source>
</evidence>
<dbReference type="AlphaFoldDB" id="A0A9P8RR12"/>
<sequence>MYRVAIAGTGGLAQYIAYYVDSETPHQFIMLSRSPKPGLTAKGYQIFVVDYSDRNNLRFALAGIDVVISTVSGNPQLNLIDAAYYAGVRRFAPAEFEGQPSLRPLINDVFDRGQLQALDRLRLYSERMESTVFVCGILYERFAVGGMASVAIGGSTGISGEGDYLMDIRNLKAKIPHYNAAGQEVFICMTSASDVGRFVARALSMQYWPPELRMQGERRRVYDVVRVAEAMMGQYFEKMYYSPDNLEDALTVAESSGNRRELLKVHSLIATSESRYDFSNPNLNAFAGFAPVAFSDWLRTNWSSPG</sequence>
<protein>
    <recommendedName>
        <fullName evidence="4">NAD(P)-binding domain-containing protein</fullName>
    </recommendedName>
</protein>
<evidence type="ECO:0000259" key="4">
    <source>
        <dbReference type="Pfam" id="PF13460"/>
    </source>
</evidence>
<comment type="similarity">
    <text evidence="1">Belongs to the NmrA-type oxidoreductase family. Isoflavone reductase subfamily.</text>
</comment>
<dbReference type="InterPro" id="IPR036291">
    <property type="entry name" value="NAD(P)-bd_dom_sf"/>
</dbReference>
<dbReference type="SUPFAM" id="SSF51735">
    <property type="entry name" value="NAD(P)-binding Rossmann-fold domains"/>
    <property type="match status" value="1"/>
</dbReference>
<keyword evidence="2" id="KW-0521">NADP</keyword>
<dbReference type="EMBL" id="JAGHQM010000407">
    <property type="protein sequence ID" value="KAH0562132.1"/>
    <property type="molecule type" value="Genomic_DNA"/>
</dbReference>
<gene>
    <name evidence="5" type="ORF">GP486_003174</name>
</gene>